<evidence type="ECO:0000259" key="1">
    <source>
        <dbReference type="Pfam" id="PF04970"/>
    </source>
</evidence>
<feature type="non-terminal residue" evidence="2">
    <location>
        <position position="1"/>
    </location>
</feature>
<protein>
    <recommendedName>
        <fullName evidence="1">LRAT domain-containing protein</fullName>
    </recommendedName>
</protein>
<dbReference type="InterPro" id="IPR007053">
    <property type="entry name" value="LRAT_dom"/>
</dbReference>
<feature type="non-terminal residue" evidence="2">
    <location>
        <position position="144"/>
    </location>
</feature>
<evidence type="ECO:0000313" key="2">
    <source>
        <dbReference type="EMBL" id="EMC85383.1"/>
    </source>
</evidence>
<dbReference type="EMBL" id="KB377787">
    <property type="protein sequence ID" value="EMC85383.1"/>
    <property type="molecule type" value="Genomic_DNA"/>
</dbReference>
<dbReference type="Pfam" id="PF04970">
    <property type="entry name" value="LRAT"/>
    <property type="match status" value="1"/>
</dbReference>
<dbReference type="Gene3D" id="3.90.1720.10">
    <property type="entry name" value="endopeptidase domain like (from Nostoc punctiforme)"/>
    <property type="match status" value="1"/>
</dbReference>
<proteinExistence type="predicted"/>
<gene>
    <name evidence="2" type="ORF">A306_06195</name>
</gene>
<feature type="domain" description="LRAT" evidence="1">
    <location>
        <begin position="41"/>
        <end position="134"/>
    </location>
</feature>
<name>R7VSB8_COLLI</name>
<organism evidence="2">
    <name type="scientific">Columba livia</name>
    <name type="common">Rock dove</name>
    <dbReference type="NCBI Taxonomy" id="8932"/>
    <lineage>
        <taxon>Eukaryota</taxon>
        <taxon>Metazoa</taxon>
        <taxon>Chordata</taxon>
        <taxon>Craniata</taxon>
        <taxon>Vertebrata</taxon>
        <taxon>Euteleostomi</taxon>
        <taxon>Archelosauria</taxon>
        <taxon>Archosauria</taxon>
        <taxon>Dinosauria</taxon>
        <taxon>Saurischia</taxon>
        <taxon>Theropoda</taxon>
        <taxon>Coelurosauria</taxon>
        <taxon>Aves</taxon>
        <taxon>Neognathae</taxon>
        <taxon>Neoaves</taxon>
        <taxon>Columbimorphae</taxon>
        <taxon>Columbiformes</taxon>
        <taxon>Columbidae</taxon>
        <taxon>Columba</taxon>
    </lineage>
</organism>
<sequence length="144" mass="16275">FCLFKTIPEHGNIFEEVPESKLQPGDVVLFLLESSSQELSSIFRHAAVYCGDEELIQFRRIQSSSSLISSSVTALALVTKEGLGTMKKKWGKFKIYHKTDGVALNDFREKVREAMNNDAKHDFMKNNCIHFALSLLGLEKFSSQ</sequence>
<dbReference type="AlphaFoldDB" id="R7VSB8"/>
<accession>R7VSB8</accession>
<reference evidence="2" key="1">
    <citation type="journal article" date="2013" name="Science">
        <title>Genomic diversity and evolution of the head crest in the rock pigeon.</title>
        <authorList>
            <person name="Shapiro M.D."/>
            <person name="Kronenberg Z."/>
            <person name="Li C."/>
            <person name="Domyan E.T."/>
            <person name="Pan H."/>
            <person name="Campbell M."/>
            <person name="Tan H."/>
            <person name="Huff C.D."/>
            <person name="Hu H."/>
            <person name="Vickrey A.I."/>
            <person name="Nielsen S.C."/>
            <person name="Stringham S.A."/>
            <person name="Hu H."/>
            <person name="Willerslev E."/>
            <person name="Gilbert M.T."/>
            <person name="Yandell M."/>
            <person name="Zhang G."/>
            <person name="Wang J."/>
        </authorList>
    </citation>
    <scope>NUCLEOTIDE SEQUENCE [LARGE SCALE GENOMIC DNA]</scope>
    <source>
        <tissue evidence="2">Blood</tissue>
    </source>
</reference>